<feature type="transmembrane region" description="Helical" evidence="4">
    <location>
        <begin position="253"/>
        <end position="274"/>
    </location>
</feature>
<gene>
    <name evidence="7" type="ORF">FRACYDRAFT_257765</name>
</gene>
<sequence>MAIPRWNYSLQILLLYFSFYIKHSDCQQQQLEQEGPSNNPHIVLYGSLRNDVGESVPEAQVQFWHADYNGNYYRNPSNNDVDGYELCNDTFSYFGTADTDAMGIFLLKTQRPGLYPSRPITHIHFKIWQNGQELLTSQFYFNDEHASRMFDDMLVLTLQESIQDDNNGNSFFYATKTVVVKNNRNLTGIEKLTPDQQEGPFYPVVDFFDVGNDMTVGLLDRLEGGGDGGVVTADELPILESVLPLSSAPSAGLIFNASINIVLTLIPISLEIFYNR</sequence>
<dbReference type="GO" id="GO:0008199">
    <property type="term" value="F:ferric iron binding"/>
    <property type="evidence" value="ECO:0007669"/>
    <property type="project" value="InterPro"/>
</dbReference>
<feature type="signal peptide" evidence="5">
    <location>
        <begin position="1"/>
        <end position="26"/>
    </location>
</feature>
<proteinExistence type="inferred from homology"/>
<keyword evidence="5" id="KW-0732">Signal</keyword>
<evidence type="ECO:0000256" key="4">
    <source>
        <dbReference type="SAM" id="Phobius"/>
    </source>
</evidence>
<keyword evidence="3" id="KW-0560">Oxidoreductase</keyword>
<organism evidence="7 8">
    <name type="scientific">Fragilariopsis cylindrus CCMP1102</name>
    <dbReference type="NCBI Taxonomy" id="635003"/>
    <lineage>
        <taxon>Eukaryota</taxon>
        <taxon>Sar</taxon>
        <taxon>Stramenopiles</taxon>
        <taxon>Ochrophyta</taxon>
        <taxon>Bacillariophyta</taxon>
        <taxon>Bacillariophyceae</taxon>
        <taxon>Bacillariophycidae</taxon>
        <taxon>Bacillariales</taxon>
        <taxon>Bacillariaceae</taxon>
        <taxon>Fragilariopsis</taxon>
    </lineage>
</organism>
<reference evidence="7 8" key="1">
    <citation type="submission" date="2016-09" db="EMBL/GenBank/DDBJ databases">
        <title>Extensive genetic diversity and differential bi-allelic expression allows diatom success in the polar Southern Ocean.</title>
        <authorList>
            <consortium name="DOE Joint Genome Institute"/>
            <person name="Mock T."/>
            <person name="Otillar R.P."/>
            <person name="Strauss J."/>
            <person name="Dupont C."/>
            <person name="Frickenhaus S."/>
            <person name="Maumus F."/>
            <person name="Mcmullan M."/>
            <person name="Sanges R."/>
            <person name="Schmutz J."/>
            <person name="Toseland A."/>
            <person name="Valas R."/>
            <person name="Veluchamy A."/>
            <person name="Ward B.J."/>
            <person name="Allen A."/>
            <person name="Barry K."/>
            <person name="Falciatore A."/>
            <person name="Ferrante M."/>
            <person name="Fortunato A.E."/>
            <person name="Gloeckner G."/>
            <person name="Gruber A."/>
            <person name="Hipkin R."/>
            <person name="Janech M."/>
            <person name="Kroth P."/>
            <person name="Leese F."/>
            <person name="Lindquist E."/>
            <person name="Lyon B.R."/>
            <person name="Martin J."/>
            <person name="Mayer C."/>
            <person name="Parker M."/>
            <person name="Quesneville H."/>
            <person name="Raymond J."/>
            <person name="Uhlig C."/>
            <person name="Valentin K.U."/>
            <person name="Worden A.Z."/>
            <person name="Armbrust E.V."/>
            <person name="Bowler C."/>
            <person name="Green B."/>
            <person name="Moulton V."/>
            <person name="Van Oosterhout C."/>
            <person name="Grigoriev I."/>
        </authorList>
    </citation>
    <scope>NUCLEOTIDE SEQUENCE [LARGE SCALE GENOMIC DNA]</scope>
    <source>
        <strain evidence="7 8">CCMP1102</strain>
    </source>
</reference>
<feature type="chain" id="PRO_5009191926" evidence="5">
    <location>
        <begin position="27"/>
        <end position="276"/>
    </location>
</feature>
<feature type="domain" description="Intradiol ring-cleavage dioxygenases" evidence="6">
    <location>
        <begin position="20"/>
        <end position="160"/>
    </location>
</feature>
<evidence type="ECO:0000256" key="3">
    <source>
        <dbReference type="ARBA" id="ARBA00023002"/>
    </source>
</evidence>
<protein>
    <submittedName>
        <fullName evidence="7">Aromatic compound dioxygenase</fullName>
    </submittedName>
</protein>
<evidence type="ECO:0000256" key="2">
    <source>
        <dbReference type="ARBA" id="ARBA00022964"/>
    </source>
</evidence>
<dbReference type="AlphaFoldDB" id="A0A1E7EJY4"/>
<dbReference type="InterPro" id="IPR000627">
    <property type="entry name" value="Intradiol_dOase_C"/>
</dbReference>
<name>A0A1E7EJY4_9STRA</name>
<evidence type="ECO:0000313" key="7">
    <source>
        <dbReference type="EMBL" id="OEU05863.1"/>
    </source>
</evidence>
<dbReference type="InterPro" id="IPR050770">
    <property type="entry name" value="Intradiol_RC_Dioxygenase"/>
</dbReference>
<dbReference type="PANTHER" id="PTHR33711">
    <property type="entry name" value="DIOXYGENASE, PUTATIVE (AFU_ORTHOLOGUE AFUA_2G02910)-RELATED"/>
    <property type="match status" value="1"/>
</dbReference>
<dbReference type="Gene3D" id="2.60.130.10">
    <property type="entry name" value="Aromatic compound dioxygenase"/>
    <property type="match status" value="1"/>
</dbReference>
<dbReference type="InterPro" id="IPR015889">
    <property type="entry name" value="Intradiol_dOase_core"/>
</dbReference>
<accession>A0A1E7EJY4</accession>
<keyword evidence="4" id="KW-0812">Transmembrane</keyword>
<evidence type="ECO:0000313" key="8">
    <source>
        <dbReference type="Proteomes" id="UP000095751"/>
    </source>
</evidence>
<dbReference type="OrthoDB" id="45055at2759"/>
<evidence type="ECO:0000259" key="6">
    <source>
        <dbReference type="Pfam" id="PF00775"/>
    </source>
</evidence>
<dbReference type="PANTHER" id="PTHR33711:SF10">
    <property type="entry name" value="INTRADIOL RING-CLEAVAGE DIOXYGENASES DOMAIN-CONTAINING PROTEIN"/>
    <property type="match status" value="1"/>
</dbReference>
<dbReference type="KEGG" id="fcy:FRACYDRAFT_257765"/>
<dbReference type="Proteomes" id="UP000095751">
    <property type="component" value="Unassembled WGS sequence"/>
</dbReference>
<comment type="similarity">
    <text evidence="1">Belongs to the intradiol ring-cleavage dioxygenase family.</text>
</comment>
<keyword evidence="8" id="KW-1185">Reference proteome</keyword>
<evidence type="ECO:0000256" key="5">
    <source>
        <dbReference type="SAM" id="SignalP"/>
    </source>
</evidence>
<keyword evidence="4" id="KW-0472">Membrane</keyword>
<dbReference type="Pfam" id="PF00775">
    <property type="entry name" value="Dioxygenase_C"/>
    <property type="match status" value="1"/>
</dbReference>
<dbReference type="EMBL" id="KV784451">
    <property type="protein sequence ID" value="OEU05863.1"/>
    <property type="molecule type" value="Genomic_DNA"/>
</dbReference>
<keyword evidence="2 7" id="KW-0223">Dioxygenase</keyword>
<keyword evidence="4" id="KW-1133">Transmembrane helix</keyword>
<dbReference type="GO" id="GO:0016702">
    <property type="term" value="F:oxidoreductase activity, acting on single donors with incorporation of molecular oxygen, incorporation of two atoms of oxygen"/>
    <property type="evidence" value="ECO:0007669"/>
    <property type="project" value="InterPro"/>
</dbReference>
<evidence type="ECO:0000256" key="1">
    <source>
        <dbReference type="ARBA" id="ARBA00007825"/>
    </source>
</evidence>
<dbReference type="InParanoid" id="A0A1E7EJY4"/>
<dbReference type="SUPFAM" id="SSF49482">
    <property type="entry name" value="Aromatic compound dioxygenase"/>
    <property type="match status" value="1"/>
</dbReference>